<comment type="similarity">
    <text evidence="1">Belongs to the protein kinase superfamily. CAMK Ser/Thr protein kinase family. CHEK2 subfamily.</text>
</comment>
<feature type="region of interest" description="Disordered" evidence="2">
    <location>
        <begin position="1"/>
        <end position="29"/>
    </location>
</feature>
<organism evidence="5 6">
    <name type="scientific">Rhizoctonia solani</name>
    <dbReference type="NCBI Taxonomy" id="456999"/>
    <lineage>
        <taxon>Eukaryota</taxon>
        <taxon>Fungi</taxon>
        <taxon>Dikarya</taxon>
        <taxon>Basidiomycota</taxon>
        <taxon>Agaricomycotina</taxon>
        <taxon>Agaricomycetes</taxon>
        <taxon>Cantharellales</taxon>
        <taxon>Ceratobasidiaceae</taxon>
        <taxon>Rhizoctonia</taxon>
    </lineage>
</organism>
<dbReference type="Pfam" id="PF00498">
    <property type="entry name" value="FHA"/>
    <property type="match status" value="1"/>
</dbReference>
<dbReference type="Pfam" id="PF00069">
    <property type="entry name" value="Pkinase"/>
    <property type="match status" value="1"/>
</dbReference>
<feature type="domain" description="FHA" evidence="3">
    <location>
        <begin position="58"/>
        <end position="142"/>
    </location>
</feature>
<dbReference type="GO" id="GO:0004672">
    <property type="term" value="F:protein kinase activity"/>
    <property type="evidence" value="ECO:0007669"/>
    <property type="project" value="InterPro"/>
</dbReference>
<dbReference type="EMBL" id="JACYCD010000048">
    <property type="protein sequence ID" value="KAF8709360.1"/>
    <property type="molecule type" value="Genomic_DNA"/>
</dbReference>
<dbReference type="Proteomes" id="UP000602905">
    <property type="component" value="Unassembled WGS sequence"/>
</dbReference>
<sequence>MAETQQNTQKTAETQTETQAGTQKSSYEIEDTEHLNARLMSRNPMYPDIDLPKGVTTYNVGRKPRVNDIIMPQDWKRISGQHCILKYQEHPPKDDLILGISVGQMSSLTFCLLMHSINQNPDPIIWVEDLSQSGTFINGRRVGEGNQILHVGEEICFGKPSQHDPAENHSYIFCKVGRPTDHPLLCQYAVQSMLSSGTFGVVYKVLDKQTSDWAALKVIITGHNLHDPRALEREVNIHGNLVHENIIRLYAHHEEPGRLREFIISGSDMTIATWIVILAPVLVMELAEYGDLQEYLKTHGPLSESLTRHIAWQVYQAVAFTHSMQVTHRDLKPENILITSLDPFFVKIADFGLAKAVDGRTFLKTFCGTQNYVAPEILQGAAGYGQMVDIYSLGVIFLFCMTGKWVLDYEALAILEVAGVSEDCIDLLRRCVQPRPQDRISAKDALQHPWFRGE</sequence>
<reference evidence="5" key="1">
    <citation type="submission" date="2020-09" db="EMBL/GenBank/DDBJ databases">
        <title>Comparative genome analyses of four rice-infecting Rhizoctonia solani isolates reveal extensive enrichment of homogalacturonan modification genes.</title>
        <authorList>
            <person name="Lee D.-Y."/>
            <person name="Jeon J."/>
            <person name="Kim K.-T."/>
            <person name="Cheong K."/>
            <person name="Song H."/>
            <person name="Choi G."/>
            <person name="Ko J."/>
            <person name="Opiyo S.O."/>
            <person name="Zuo S."/>
            <person name="Madhav S."/>
            <person name="Lee Y.-H."/>
            <person name="Wang G.-L."/>
        </authorList>
    </citation>
    <scope>NUCLEOTIDE SEQUENCE</scope>
    <source>
        <strain evidence="5">AG1-IA WGL</strain>
    </source>
</reference>
<evidence type="ECO:0000259" key="3">
    <source>
        <dbReference type="PROSITE" id="PS50006"/>
    </source>
</evidence>
<evidence type="ECO:0000313" key="6">
    <source>
        <dbReference type="Proteomes" id="UP000602905"/>
    </source>
</evidence>
<dbReference type="Gene3D" id="2.60.200.20">
    <property type="match status" value="1"/>
</dbReference>
<dbReference type="GO" id="GO:0005524">
    <property type="term" value="F:ATP binding"/>
    <property type="evidence" value="ECO:0007669"/>
    <property type="project" value="InterPro"/>
</dbReference>
<dbReference type="InterPro" id="IPR011009">
    <property type="entry name" value="Kinase-like_dom_sf"/>
</dbReference>
<proteinExistence type="inferred from homology"/>
<gene>
    <name evidence="5" type="ORF">RHS03_02670</name>
</gene>
<dbReference type="InterPro" id="IPR000719">
    <property type="entry name" value="Prot_kinase_dom"/>
</dbReference>
<dbReference type="SMART" id="SM00220">
    <property type="entry name" value="S_TKc"/>
    <property type="match status" value="1"/>
</dbReference>
<dbReference type="InterPro" id="IPR008271">
    <property type="entry name" value="Ser/Thr_kinase_AS"/>
</dbReference>
<dbReference type="InterPro" id="IPR008984">
    <property type="entry name" value="SMAD_FHA_dom_sf"/>
</dbReference>
<evidence type="ECO:0000256" key="1">
    <source>
        <dbReference type="ARBA" id="ARBA00005575"/>
    </source>
</evidence>
<protein>
    <submittedName>
        <fullName evidence="5">Forkhead associated domain</fullName>
    </submittedName>
</protein>
<dbReference type="PANTHER" id="PTHR24347">
    <property type="entry name" value="SERINE/THREONINE-PROTEIN KINASE"/>
    <property type="match status" value="1"/>
</dbReference>
<dbReference type="SUPFAM" id="SSF49879">
    <property type="entry name" value="SMAD/FHA domain"/>
    <property type="match status" value="1"/>
</dbReference>
<dbReference type="PROSITE" id="PS00108">
    <property type="entry name" value="PROTEIN_KINASE_ST"/>
    <property type="match status" value="1"/>
</dbReference>
<feature type="domain" description="Protein kinase" evidence="4">
    <location>
        <begin position="188"/>
        <end position="451"/>
    </location>
</feature>
<feature type="compositionally biased region" description="Low complexity" evidence="2">
    <location>
        <begin position="1"/>
        <end position="23"/>
    </location>
</feature>
<dbReference type="AlphaFoldDB" id="A0A8H7LW91"/>
<dbReference type="SUPFAM" id="SSF56112">
    <property type="entry name" value="Protein kinase-like (PK-like)"/>
    <property type="match status" value="1"/>
</dbReference>
<dbReference type="Gene3D" id="1.10.510.10">
    <property type="entry name" value="Transferase(Phosphotransferase) domain 1"/>
    <property type="match status" value="1"/>
</dbReference>
<name>A0A8H7LW91_9AGAM</name>
<dbReference type="InterPro" id="IPR000253">
    <property type="entry name" value="FHA_dom"/>
</dbReference>
<evidence type="ECO:0000313" key="5">
    <source>
        <dbReference type="EMBL" id="KAF8709360.1"/>
    </source>
</evidence>
<accession>A0A8H7LW91</accession>
<dbReference type="SMART" id="SM00240">
    <property type="entry name" value="FHA"/>
    <property type="match status" value="1"/>
</dbReference>
<dbReference type="PROSITE" id="PS50006">
    <property type="entry name" value="FHA_DOMAIN"/>
    <property type="match status" value="1"/>
</dbReference>
<dbReference type="OrthoDB" id="10252171at2759"/>
<dbReference type="PROSITE" id="PS50011">
    <property type="entry name" value="PROTEIN_KINASE_DOM"/>
    <property type="match status" value="1"/>
</dbReference>
<comment type="caution">
    <text evidence="5">The sequence shown here is derived from an EMBL/GenBank/DDBJ whole genome shotgun (WGS) entry which is preliminary data.</text>
</comment>
<feature type="non-terminal residue" evidence="5">
    <location>
        <position position="454"/>
    </location>
</feature>
<evidence type="ECO:0000259" key="4">
    <source>
        <dbReference type="PROSITE" id="PS50011"/>
    </source>
</evidence>
<evidence type="ECO:0000256" key="2">
    <source>
        <dbReference type="SAM" id="MobiDB-lite"/>
    </source>
</evidence>